<dbReference type="AlphaFoldDB" id="A0A507QSL6"/>
<name>A0A507QSL6_MONPU</name>
<dbReference type="InterPro" id="IPR026907">
    <property type="entry name" value="GCIP-like"/>
</dbReference>
<keyword evidence="4" id="KW-1185">Reference proteome</keyword>
<dbReference type="OrthoDB" id="4088536at2759"/>
<evidence type="ECO:0000256" key="1">
    <source>
        <dbReference type="SAM" id="MobiDB-lite"/>
    </source>
</evidence>
<feature type="domain" description="Cyclin-D1-binding protein 1-like N-terminal" evidence="2">
    <location>
        <begin position="47"/>
        <end position="205"/>
    </location>
</feature>
<accession>A0A507QSL6</accession>
<dbReference type="PANTHER" id="PTHR15492">
    <property type="entry name" value="CYCLIN D1-BINDING PROTEIN 1"/>
    <property type="match status" value="1"/>
</dbReference>
<dbReference type="PANTHER" id="PTHR15492:SF1">
    <property type="entry name" value="CYCLIN-D1-BINDING PROTEIN 1"/>
    <property type="match status" value="1"/>
</dbReference>
<evidence type="ECO:0000259" key="2">
    <source>
        <dbReference type="Pfam" id="PF13324"/>
    </source>
</evidence>
<dbReference type="InterPro" id="IPR049317">
    <property type="entry name" value="GCIP-like_N"/>
</dbReference>
<organism evidence="3 4">
    <name type="scientific">Monascus purpureus</name>
    <name type="common">Red mold</name>
    <name type="synonym">Monascus anka</name>
    <dbReference type="NCBI Taxonomy" id="5098"/>
    <lineage>
        <taxon>Eukaryota</taxon>
        <taxon>Fungi</taxon>
        <taxon>Dikarya</taxon>
        <taxon>Ascomycota</taxon>
        <taxon>Pezizomycotina</taxon>
        <taxon>Eurotiomycetes</taxon>
        <taxon>Eurotiomycetidae</taxon>
        <taxon>Eurotiales</taxon>
        <taxon>Aspergillaceae</taxon>
        <taxon>Monascus</taxon>
    </lineage>
</organism>
<protein>
    <recommendedName>
        <fullName evidence="2">Cyclin-D1-binding protein 1-like N-terminal domain-containing protein</fullName>
    </recommendedName>
</protein>
<proteinExistence type="predicted"/>
<comment type="caution">
    <text evidence="3">The sequence shown here is derived from an EMBL/GenBank/DDBJ whole genome shotgun (WGS) entry which is preliminary data.</text>
</comment>
<evidence type="ECO:0000313" key="3">
    <source>
        <dbReference type="EMBL" id="TQB70825.1"/>
    </source>
</evidence>
<dbReference type="EMBL" id="VIFY01000094">
    <property type="protein sequence ID" value="TQB70825.1"/>
    <property type="molecule type" value="Genomic_DNA"/>
</dbReference>
<feature type="compositionally biased region" description="Acidic residues" evidence="1">
    <location>
        <begin position="204"/>
        <end position="227"/>
    </location>
</feature>
<reference evidence="3 4" key="1">
    <citation type="submission" date="2019-06" db="EMBL/GenBank/DDBJ databases">
        <title>Wine fermentation using esterase from Monascus purpureus.</title>
        <authorList>
            <person name="Geng C."/>
            <person name="Zhang Y."/>
        </authorList>
    </citation>
    <scope>NUCLEOTIDE SEQUENCE [LARGE SCALE GENOMIC DNA]</scope>
    <source>
        <strain evidence="3">HQ1</strain>
    </source>
</reference>
<dbReference type="Gene3D" id="1.20.1410.10">
    <property type="entry name" value="I/LWEQ domain"/>
    <property type="match status" value="1"/>
</dbReference>
<dbReference type="STRING" id="5098.A0A507QSL6"/>
<feature type="compositionally biased region" description="Basic and acidic residues" evidence="1">
    <location>
        <begin position="230"/>
        <end position="241"/>
    </location>
</feature>
<dbReference type="Proteomes" id="UP000319663">
    <property type="component" value="Unassembled WGS sequence"/>
</dbReference>
<dbReference type="GO" id="GO:0005634">
    <property type="term" value="C:nucleus"/>
    <property type="evidence" value="ECO:0007669"/>
    <property type="project" value="TreeGrafter"/>
</dbReference>
<evidence type="ECO:0000313" key="4">
    <source>
        <dbReference type="Proteomes" id="UP000319663"/>
    </source>
</evidence>
<sequence length="383" mass="42321">MSRRLSILIATTLELSQQFQTTLSPPSANPAVAESPNKDNALPLLSASSTALKSQVTKLSLLAITSPFTHSAIATVLSDLNTSILPSLVTAALLITPNAYTKAFHSEIRVLVKSTLKELSVLVQEVKNIVEQKDKAKAEDPKRAERQLSQSEKDVITVATGRVWEPCDALIDVAGKGVIGFVIRRVEEWRNLVKDAVEEIEEWDPGEGNDDFLDDLLSDSENGEDYGVENSRRGDQDEEQKAALQEQKKTTIRILKPIAQVFPAIVKNRLSTSENPTVPSSRVEKLELLMLNLQSIPNYVDEVAGALYEANLENSSRYLMKARACAAKAIDLVVLPWDVNPEDVGDQPTPEDKFTVWSKTWWKVVDEVSRSIVDGTEKTNTSR</sequence>
<feature type="region of interest" description="Disordered" evidence="1">
    <location>
        <begin position="204"/>
        <end position="241"/>
    </location>
</feature>
<gene>
    <name evidence="3" type="ORF">MPDQ_008050</name>
</gene>
<dbReference type="Pfam" id="PF13324">
    <property type="entry name" value="GCIP_N"/>
    <property type="match status" value="1"/>
</dbReference>